<protein>
    <submittedName>
        <fullName evidence="2">Uncharacterized protein</fullName>
    </submittedName>
</protein>
<reference evidence="2 3" key="1">
    <citation type="journal article" date="2016" name="Nat. Commun.">
        <title>Ectomycorrhizal ecology is imprinted in the genome of the dominant symbiotic fungus Cenococcum geophilum.</title>
        <authorList>
            <consortium name="DOE Joint Genome Institute"/>
            <person name="Peter M."/>
            <person name="Kohler A."/>
            <person name="Ohm R.A."/>
            <person name="Kuo A."/>
            <person name="Krutzmann J."/>
            <person name="Morin E."/>
            <person name="Arend M."/>
            <person name="Barry K.W."/>
            <person name="Binder M."/>
            <person name="Choi C."/>
            <person name="Clum A."/>
            <person name="Copeland A."/>
            <person name="Grisel N."/>
            <person name="Haridas S."/>
            <person name="Kipfer T."/>
            <person name="LaButti K."/>
            <person name="Lindquist E."/>
            <person name="Lipzen A."/>
            <person name="Maire R."/>
            <person name="Meier B."/>
            <person name="Mihaltcheva S."/>
            <person name="Molinier V."/>
            <person name="Murat C."/>
            <person name="Poggeler S."/>
            <person name="Quandt C.A."/>
            <person name="Sperisen C."/>
            <person name="Tritt A."/>
            <person name="Tisserant E."/>
            <person name="Crous P.W."/>
            <person name="Henrissat B."/>
            <person name="Nehls U."/>
            <person name="Egli S."/>
            <person name="Spatafora J.W."/>
            <person name="Grigoriev I.V."/>
            <person name="Martin F.M."/>
        </authorList>
    </citation>
    <scope>NUCLEOTIDE SEQUENCE [LARGE SCALE GENOMIC DNA]</scope>
    <source>
        <strain evidence="2 3">CBS 207.34</strain>
    </source>
</reference>
<organism evidence="2 3">
    <name type="scientific">Glonium stellatum</name>
    <dbReference type="NCBI Taxonomy" id="574774"/>
    <lineage>
        <taxon>Eukaryota</taxon>
        <taxon>Fungi</taxon>
        <taxon>Dikarya</taxon>
        <taxon>Ascomycota</taxon>
        <taxon>Pezizomycotina</taxon>
        <taxon>Dothideomycetes</taxon>
        <taxon>Pleosporomycetidae</taxon>
        <taxon>Gloniales</taxon>
        <taxon>Gloniaceae</taxon>
        <taxon>Glonium</taxon>
    </lineage>
</organism>
<accession>A0A8E2ENL5</accession>
<feature type="compositionally biased region" description="Polar residues" evidence="1">
    <location>
        <begin position="192"/>
        <end position="208"/>
    </location>
</feature>
<keyword evidence="3" id="KW-1185">Reference proteome</keyword>
<proteinExistence type="predicted"/>
<dbReference type="Proteomes" id="UP000250140">
    <property type="component" value="Unassembled WGS sequence"/>
</dbReference>
<dbReference type="OrthoDB" id="5383057at2759"/>
<evidence type="ECO:0000256" key="1">
    <source>
        <dbReference type="SAM" id="MobiDB-lite"/>
    </source>
</evidence>
<feature type="compositionally biased region" description="Polar residues" evidence="1">
    <location>
        <begin position="1"/>
        <end position="13"/>
    </location>
</feature>
<feature type="region of interest" description="Disordered" evidence="1">
    <location>
        <begin position="1"/>
        <end position="22"/>
    </location>
</feature>
<evidence type="ECO:0000313" key="3">
    <source>
        <dbReference type="Proteomes" id="UP000250140"/>
    </source>
</evidence>
<evidence type="ECO:0000313" key="2">
    <source>
        <dbReference type="EMBL" id="OCL01974.1"/>
    </source>
</evidence>
<feature type="region of interest" description="Disordered" evidence="1">
    <location>
        <begin position="36"/>
        <end position="223"/>
    </location>
</feature>
<feature type="compositionally biased region" description="Polar residues" evidence="1">
    <location>
        <begin position="164"/>
        <end position="174"/>
    </location>
</feature>
<feature type="compositionally biased region" description="Basic and acidic residues" evidence="1">
    <location>
        <begin position="76"/>
        <end position="90"/>
    </location>
</feature>
<dbReference type="EMBL" id="KV751026">
    <property type="protein sequence ID" value="OCL01974.1"/>
    <property type="molecule type" value="Genomic_DNA"/>
</dbReference>
<gene>
    <name evidence="2" type="ORF">AOQ84DRAFT_349862</name>
</gene>
<sequence length="223" mass="23153">MATSYGTKVTNDPQAKEEIPEAVGIITSDSLAAESLANNGEFGRNNPKAGAMSQPSRSTTTNNRDASSATTLAPAKDSEDREAKEGRNESEELNAGRGLGKATGRGPTYATPDNDRAATGRSGGGHNANIAPTGGYAGSAEQARGENEFKPHGKNITEGGFDSNAPNASFNQEIGTDKDPGRLAEQNLEGRNVQNAYDSSSGSRQSGITGEGTYDPLRSEEQA</sequence>
<name>A0A8E2ENL5_9PEZI</name>
<dbReference type="AlphaFoldDB" id="A0A8E2ENL5"/>
<feature type="compositionally biased region" description="Polar residues" evidence="1">
    <location>
        <begin position="53"/>
        <end position="71"/>
    </location>
</feature>